<dbReference type="PANTHER" id="PTHR43679">
    <property type="entry name" value="OCTANOYLTRANSFERASE LIPM-RELATED"/>
    <property type="match status" value="1"/>
</dbReference>
<dbReference type="AlphaFoldDB" id="A0A0R2LNU0"/>
<dbReference type="InterPro" id="IPR045864">
    <property type="entry name" value="aa-tRNA-synth_II/BPL/LPL"/>
</dbReference>
<accession>A0A0R2LNU0</accession>
<dbReference type="Pfam" id="PF21948">
    <property type="entry name" value="LplA-B_cat"/>
    <property type="match status" value="1"/>
</dbReference>
<sequence length="273" mass="29815">MAPFNLATDRIQTLTTAIAAQQKNQAFGYTNALLDLIPRLKQPVLHFWTMPPTVIMGIKDKRLPYLTDAVSAVHGYGYDHVLRNSGGLAVVADGGILNVSLFQPLTTPAISVAAAYDQMLDLMAASWPELDLAHHEITRSYCPGDYDLSVNNRKIAGISQRRSPHAMVTMLYLSVTGDQLTRGSLVRDFYRAGLGDHTNDWNFPDVDPEVMTTVADLLGHSLTVDDAQQRILSACTTAGLAIGQGKLTAAMATPWFQDRLAHATALMARRQPI</sequence>
<proteinExistence type="predicted"/>
<keyword evidence="3" id="KW-1185">Reference proteome</keyword>
<dbReference type="InterPro" id="IPR004143">
    <property type="entry name" value="BPL_LPL_catalytic"/>
</dbReference>
<evidence type="ECO:0000259" key="1">
    <source>
        <dbReference type="PROSITE" id="PS51733"/>
    </source>
</evidence>
<dbReference type="Proteomes" id="UP000051906">
    <property type="component" value="Unassembled WGS sequence"/>
</dbReference>
<dbReference type="PATRIC" id="fig|616990.3.peg.320"/>
<dbReference type="InterPro" id="IPR050664">
    <property type="entry name" value="Octanoyltrans_LipM/LipL"/>
</dbReference>
<dbReference type="RefSeq" id="WP_057878862.1">
    <property type="nucleotide sequence ID" value="NZ_JQCA01000098.1"/>
</dbReference>
<dbReference type="GO" id="GO:0140096">
    <property type="term" value="F:catalytic activity, acting on a protein"/>
    <property type="evidence" value="ECO:0007669"/>
    <property type="project" value="UniProtKB-ARBA"/>
</dbReference>
<feature type="domain" description="BPL/LPL catalytic" evidence="1">
    <location>
        <begin position="39"/>
        <end position="222"/>
    </location>
</feature>
<dbReference type="GO" id="GO:0009249">
    <property type="term" value="P:protein lipoylation"/>
    <property type="evidence" value="ECO:0007669"/>
    <property type="project" value="UniProtKB-ARBA"/>
</dbReference>
<dbReference type="CDD" id="cd16443">
    <property type="entry name" value="LplA"/>
    <property type="match status" value="1"/>
</dbReference>
<protein>
    <submittedName>
        <fullName evidence="2">Lipoate-protein ligase A</fullName>
    </submittedName>
</protein>
<evidence type="ECO:0000313" key="2">
    <source>
        <dbReference type="EMBL" id="KRO03391.1"/>
    </source>
</evidence>
<dbReference type="SUPFAM" id="SSF55681">
    <property type="entry name" value="Class II aaRS and biotin synthetases"/>
    <property type="match status" value="1"/>
</dbReference>
<keyword evidence="2" id="KW-0436">Ligase</keyword>
<dbReference type="EMBL" id="JQCA01000098">
    <property type="protein sequence ID" value="KRO03391.1"/>
    <property type="molecule type" value="Genomic_DNA"/>
</dbReference>
<dbReference type="STRING" id="616990.IV54_GL000297"/>
<dbReference type="PROSITE" id="PS51733">
    <property type="entry name" value="BPL_LPL_CATALYTIC"/>
    <property type="match status" value="1"/>
</dbReference>
<reference evidence="2 3" key="1">
    <citation type="journal article" date="2015" name="Genome Announc.">
        <title>Expanding the biotechnology potential of lactobacilli through comparative genomics of 213 strains and associated genera.</title>
        <authorList>
            <person name="Sun Z."/>
            <person name="Harris H.M."/>
            <person name="McCann A."/>
            <person name="Guo C."/>
            <person name="Argimon S."/>
            <person name="Zhang W."/>
            <person name="Yang X."/>
            <person name="Jeffery I.B."/>
            <person name="Cooney J.C."/>
            <person name="Kagawa T.F."/>
            <person name="Liu W."/>
            <person name="Song Y."/>
            <person name="Salvetti E."/>
            <person name="Wrobel A."/>
            <person name="Rasinkangas P."/>
            <person name="Parkhill J."/>
            <person name="Rea M.C."/>
            <person name="O'Sullivan O."/>
            <person name="Ritari J."/>
            <person name="Douillard F.P."/>
            <person name="Paul Ross R."/>
            <person name="Yang R."/>
            <person name="Briner A.E."/>
            <person name="Felis G.E."/>
            <person name="de Vos W.M."/>
            <person name="Barrangou R."/>
            <person name="Klaenhammer T.R."/>
            <person name="Caufield P.W."/>
            <person name="Cui Y."/>
            <person name="Zhang H."/>
            <person name="O'Toole P.W."/>
        </authorList>
    </citation>
    <scope>NUCLEOTIDE SEQUENCE [LARGE SCALE GENOMIC DNA]</scope>
    <source>
        <strain evidence="2 3">DSM 22467</strain>
    </source>
</reference>
<dbReference type="Gene3D" id="3.30.930.10">
    <property type="entry name" value="Bira Bifunctional Protein, Domain 2"/>
    <property type="match status" value="1"/>
</dbReference>
<dbReference type="GO" id="GO:0016740">
    <property type="term" value="F:transferase activity"/>
    <property type="evidence" value="ECO:0007669"/>
    <property type="project" value="UniProtKB-ARBA"/>
</dbReference>
<dbReference type="OrthoDB" id="2080934at2"/>
<gene>
    <name evidence="2" type="ORF">IV54_GL000297</name>
</gene>
<comment type="caution">
    <text evidence="2">The sequence shown here is derived from an EMBL/GenBank/DDBJ whole genome shotgun (WGS) entry which is preliminary data.</text>
</comment>
<dbReference type="GO" id="GO:0016874">
    <property type="term" value="F:ligase activity"/>
    <property type="evidence" value="ECO:0007669"/>
    <property type="project" value="UniProtKB-KW"/>
</dbReference>
<organism evidence="2 3">
    <name type="scientific">Levilactobacillus paucivorans</name>
    <dbReference type="NCBI Taxonomy" id="616990"/>
    <lineage>
        <taxon>Bacteria</taxon>
        <taxon>Bacillati</taxon>
        <taxon>Bacillota</taxon>
        <taxon>Bacilli</taxon>
        <taxon>Lactobacillales</taxon>
        <taxon>Lactobacillaceae</taxon>
        <taxon>Levilactobacillus</taxon>
    </lineage>
</organism>
<dbReference type="PANTHER" id="PTHR43679:SF2">
    <property type="entry name" value="OCTANOYL-[GCVH]:PROTEIN N-OCTANOYLTRANSFERASE"/>
    <property type="match status" value="1"/>
</dbReference>
<evidence type="ECO:0000313" key="3">
    <source>
        <dbReference type="Proteomes" id="UP000051906"/>
    </source>
</evidence>
<name>A0A0R2LNU0_9LACO</name>